<dbReference type="Pfam" id="PF15630">
    <property type="entry name" value="CENP-S"/>
    <property type="match status" value="1"/>
</dbReference>
<name>A0ABN8PHA2_9CNID</name>
<keyword evidence="3" id="KW-0227">DNA damage</keyword>
<accession>A0ABN8PHA2</accession>
<dbReference type="PANTHER" id="PTHR22980:SF0">
    <property type="entry name" value="CENTROMERE PROTEIN S"/>
    <property type="match status" value="1"/>
</dbReference>
<evidence type="ECO:0000256" key="6">
    <source>
        <dbReference type="SAM" id="MobiDB-lite"/>
    </source>
</evidence>
<keyword evidence="8" id="KW-1185">Reference proteome</keyword>
<keyword evidence="4" id="KW-0238">DNA-binding</keyword>
<evidence type="ECO:0000313" key="7">
    <source>
        <dbReference type="EMBL" id="CAH3143314.1"/>
    </source>
</evidence>
<dbReference type="InterPro" id="IPR029003">
    <property type="entry name" value="CENP-S/Mhf1"/>
</dbReference>
<dbReference type="Gene3D" id="1.10.20.10">
    <property type="entry name" value="Histone, subunit A"/>
    <property type="match status" value="1"/>
</dbReference>
<dbReference type="Proteomes" id="UP001159405">
    <property type="component" value="Unassembled WGS sequence"/>
</dbReference>
<comment type="caution">
    <text evidence="7">The sequence shown here is derived from an EMBL/GenBank/DDBJ whole genome shotgun (WGS) entry which is preliminary data.</text>
</comment>
<evidence type="ECO:0000256" key="2">
    <source>
        <dbReference type="ARBA" id="ARBA00016400"/>
    </source>
</evidence>
<evidence type="ECO:0000256" key="4">
    <source>
        <dbReference type="ARBA" id="ARBA00023125"/>
    </source>
</evidence>
<gene>
    <name evidence="7" type="ORF">PLOB_00043324</name>
</gene>
<dbReference type="InterPro" id="IPR009072">
    <property type="entry name" value="Histone-fold"/>
</dbReference>
<protein>
    <recommendedName>
        <fullName evidence="2">Centromere protein S</fullName>
    </recommendedName>
</protein>
<evidence type="ECO:0000256" key="1">
    <source>
        <dbReference type="ARBA" id="ARBA00006612"/>
    </source>
</evidence>
<dbReference type="CDD" id="cd22919">
    <property type="entry name" value="HFD_CENP-S"/>
    <property type="match status" value="1"/>
</dbReference>
<proteinExistence type="inferred from homology"/>
<reference evidence="7 8" key="1">
    <citation type="submission" date="2022-05" db="EMBL/GenBank/DDBJ databases">
        <authorList>
            <consortium name="Genoscope - CEA"/>
            <person name="William W."/>
        </authorList>
    </citation>
    <scope>NUCLEOTIDE SEQUENCE [LARGE SCALE GENOMIC DNA]</scope>
</reference>
<evidence type="ECO:0000313" key="8">
    <source>
        <dbReference type="Proteomes" id="UP001159405"/>
    </source>
</evidence>
<comment type="similarity">
    <text evidence="1">Belongs to the TAF9 family. CENP-S/MHF1 subfamily.</text>
</comment>
<sequence>MNGKREQETGSDYAGNSVMAASGDEIEDDEYEALAYQQRLKAALHYTVGRICEKTGERDETGVQFSRRFIAALTETTFKQCESFATDLELFAKHAKRTQINADDVLLLARKSSTLAAHMENMSKELIKAHEADRANRKTKKAKKSKPAEEATSTAIEIEDET</sequence>
<evidence type="ECO:0000256" key="3">
    <source>
        <dbReference type="ARBA" id="ARBA00022763"/>
    </source>
</evidence>
<dbReference type="PANTHER" id="PTHR22980">
    <property type="entry name" value="CORTISTATIN"/>
    <property type="match status" value="1"/>
</dbReference>
<dbReference type="EMBL" id="CALNXK010000070">
    <property type="protein sequence ID" value="CAH3143314.1"/>
    <property type="molecule type" value="Genomic_DNA"/>
</dbReference>
<keyword evidence="5" id="KW-0234">DNA repair</keyword>
<feature type="region of interest" description="Disordered" evidence="6">
    <location>
        <begin position="128"/>
        <end position="162"/>
    </location>
</feature>
<dbReference type="SUPFAM" id="SSF47113">
    <property type="entry name" value="Histone-fold"/>
    <property type="match status" value="1"/>
</dbReference>
<organism evidence="7 8">
    <name type="scientific">Porites lobata</name>
    <dbReference type="NCBI Taxonomy" id="104759"/>
    <lineage>
        <taxon>Eukaryota</taxon>
        <taxon>Metazoa</taxon>
        <taxon>Cnidaria</taxon>
        <taxon>Anthozoa</taxon>
        <taxon>Hexacorallia</taxon>
        <taxon>Scleractinia</taxon>
        <taxon>Fungiina</taxon>
        <taxon>Poritidae</taxon>
        <taxon>Porites</taxon>
    </lineage>
</organism>
<evidence type="ECO:0000256" key="5">
    <source>
        <dbReference type="ARBA" id="ARBA00023204"/>
    </source>
</evidence>